<dbReference type="InterPro" id="IPR036681">
    <property type="entry name" value="PgpA-like_sf"/>
</dbReference>
<dbReference type="EMBL" id="CP119075">
    <property type="protein sequence ID" value="WED66457.1"/>
    <property type="molecule type" value="Genomic_DNA"/>
</dbReference>
<dbReference type="PANTHER" id="PTHR36305:SF1">
    <property type="entry name" value="PHOSPHATIDYLGLYCEROPHOSPHATASE A"/>
    <property type="match status" value="1"/>
</dbReference>
<evidence type="ECO:0000256" key="1">
    <source>
        <dbReference type="SAM" id="Phobius"/>
    </source>
</evidence>
<sequence length="170" mass="18845">MKLKQPNWPRFLRRELVLNFATIGPVGRIRKAPGTWGSVAGLLYFTLFFYDLGIFGTLLIGGLGVYLAIAMCGEAEFRLGKRDPGEIVLDEFVAIPFCFLAWQPLMRVAPPWAIFLAGFALFRFFDILKPLGISKLQDLPDGWGVVADDVAAALATNLTLHVIAAIIMRF</sequence>
<dbReference type="Proteomes" id="UP001218638">
    <property type="component" value="Chromosome"/>
</dbReference>
<feature type="transmembrane region" description="Helical" evidence="1">
    <location>
        <begin position="42"/>
        <end position="67"/>
    </location>
</feature>
<keyword evidence="4" id="KW-1185">Reference proteome</keyword>
<evidence type="ECO:0000313" key="3">
    <source>
        <dbReference type="EMBL" id="WED66457.1"/>
    </source>
</evidence>
<dbReference type="RefSeq" id="WP_330929097.1">
    <property type="nucleotide sequence ID" value="NZ_CP119075.1"/>
</dbReference>
<reference evidence="3" key="1">
    <citation type="submission" date="2023-03" db="EMBL/GenBank/DDBJ databases">
        <title>Lomoglobus Profundus gen. nov., sp. nov., a novel member of the phylum Verrucomicrobia, isolated from deep-marine sediment of South China Sea.</title>
        <authorList>
            <person name="Ahmad T."/>
            <person name="Ishaq S.E."/>
            <person name="Wang F."/>
        </authorList>
    </citation>
    <scope>NUCLEOTIDE SEQUENCE</scope>
    <source>
        <strain evidence="3">LMO-M01</strain>
    </source>
</reference>
<dbReference type="AlphaFoldDB" id="A0AAF0CR01"/>
<dbReference type="InterPro" id="IPR007686">
    <property type="entry name" value="YutG/PgpA"/>
</dbReference>
<dbReference type="PIRSF" id="PIRSF006162">
    <property type="entry name" value="PgpA"/>
    <property type="match status" value="1"/>
</dbReference>
<organism evidence="3 4">
    <name type="scientific">Synoicihabitans lomoniglobus</name>
    <dbReference type="NCBI Taxonomy" id="2909285"/>
    <lineage>
        <taxon>Bacteria</taxon>
        <taxon>Pseudomonadati</taxon>
        <taxon>Verrucomicrobiota</taxon>
        <taxon>Opitutia</taxon>
        <taxon>Opitutales</taxon>
        <taxon>Opitutaceae</taxon>
        <taxon>Synoicihabitans</taxon>
    </lineage>
</organism>
<evidence type="ECO:0000259" key="2">
    <source>
        <dbReference type="Pfam" id="PF04608"/>
    </source>
</evidence>
<keyword evidence="1" id="KW-1133">Transmembrane helix</keyword>
<gene>
    <name evidence="3" type="ORF">PXH66_06300</name>
</gene>
<dbReference type="GO" id="GO:0008962">
    <property type="term" value="F:phosphatidylglycerophosphatase activity"/>
    <property type="evidence" value="ECO:0007669"/>
    <property type="project" value="InterPro"/>
</dbReference>
<dbReference type="GO" id="GO:0006629">
    <property type="term" value="P:lipid metabolic process"/>
    <property type="evidence" value="ECO:0007669"/>
    <property type="project" value="InterPro"/>
</dbReference>
<protein>
    <submittedName>
        <fullName evidence="3">Phosphatidylglycerophosphatase A</fullName>
    </submittedName>
</protein>
<keyword evidence="1" id="KW-0472">Membrane</keyword>
<feature type="transmembrane region" description="Helical" evidence="1">
    <location>
        <begin position="111"/>
        <end position="128"/>
    </location>
</feature>
<dbReference type="PANTHER" id="PTHR36305">
    <property type="entry name" value="PHOSPHATIDYLGLYCEROPHOSPHATASE A"/>
    <property type="match status" value="1"/>
</dbReference>
<name>A0AAF0CR01_9BACT</name>
<dbReference type="SUPFAM" id="SSF101307">
    <property type="entry name" value="YutG-like"/>
    <property type="match status" value="1"/>
</dbReference>
<dbReference type="InterPro" id="IPR026037">
    <property type="entry name" value="PgpA"/>
</dbReference>
<dbReference type="Pfam" id="PF04608">
    <property type="entry name" value="PgpA"/>
    <property type="match status" value="1"/>
</dbReference>
<dbReference type="KEGG" id="slom:PXH66_06300"/>
<accession>A0AAF0CR01</accession>
<dbReference type="CDD" id="cd06971">
    <property type="entry name" value="PgpA"/>
    <property type="match status" value="1"/>
</dbReference>
<proteinExistence type="predicted"/>
<keyword evidence="1" id="KW-0812">Transmembrane</keyword>
<feature type="domain" description="YutG/PgpA" evidence="2">
    <location>
        <begin position="20"/>
        <end position="163"/>
    </location>
</feature>
<evidence type="ECO:0000313" key="4">
    <source>
        <dbReference type="Proteomes" id="UP001218638"/>
    </source>
</evidence>